<comment type="caution">
    <text evidence="2">The sequence shown here is derived from an EMBL/GenBank/DDBJ whole genome shotgun (WGS) entry which is preliminary data.</text>
</comment>
<sequence length="333" mass="35799">MRQRWVSRRSFLAGSAAAGLVLASGPRPLKAAEKVVVRLDFAPWGIHGAMHLAQVNGWFEEAGLDVEIQDGKGTLDTIQLVGAGRVEVGQVQLGPMAVARENELPVKSFAGFARRSDLAVLVDRETGPDTAEGLEGLKLSCFTASPWAPFIDPFLEASGLSRDTVDVVMVSPPAMVSTYASGEADGFMSLAPFGPPLVEDTRPAKPILAIDKGIVFPSYGLIATEETIADSSDKLAKLAEVQIRAWEYIFDGHVDEAVQAIIDQRPNADLNPDTLHGQMAAYDDFFVTEATAGLGYGIQADEDWEMAIASMEEAGVISEGHMPEEYYTNDLLT</sequence>
<dbReference type="Pfam" id="PF09084">
    <property type="entry name" value="NMT1"/>
    <property type="match status" value="1"/>
</dbReference>
<dbReference type="PANTHER" id="PTHR31528">
    <property type="entry name" value="4-AMINO-5-HYDROXYMETHYL-2-METHYLPYRIMIDINE PHOSPHATE SYNTHASE THI11-RELATED"/>
    <property type="match status" value="1"/>
</dbReference>
<dbReference type="InterPro" id="IPR019546">
    <property type="entry name" value="TAT_signal_bac_arc"/>
</dbReference>
<proteinExistence type="predicted"/>
<dbReference type="InterPro" id="IPR015168">
    <property type="entry name" value="SsuA/THI5"/>
</dbReference>
<feature type="domain" description="SsuA/THI5-like" evidence="1">
    <location>
        <begin position="47"/>
        <end position="250"/>
    </location>
</feature>
<evidence type="ECO:0000313" key="2">
    <source>
        <dbReference type="EMBL" id="MFC4350260.1"/>
    </source>
</evidence>
<dbReference type="NCBIfam" id="TIGR01409">
    <property type="entry name" value="TAT_signal_seq"/>
    <property type="match status" value="1"/>
</dbReference>
<evidence type="ECO:0000313" key="3">
    <source>
        <dbReference type="Proteomes" id="UP001595799"/>
    </source>
</evidence>
<name>A0ABV8UI16_9PROT</name>
<dbReference type="PANTHER" id="PTHR31528:SF3">
    <property type="entry name" value="THIAMINE BIOSYNTHESIS PROTEIN HI_0357-RELATED"/>
    <property type="match status" value="1"/>
</dbReference>
<reference evidence="3" key="1">
    <citation type="journal article" date="2019" name="Int. J. Syst. Evol. Microbiol.">
        <title>The Global Catalogue of Microorganisms (GCM) 10K type strain sequencing project: providing services to taxonomists for standard genome sequencing and annotation.</title>
        <authorList>
            <consortium name="The Broad Institute Genomics Platform"/>
            <consortium name="The Broad Institute Genome Sequencing Center for Infectious Disease"/>
            <person name="Wu L."/>
            <person name="Ma J."/>
        </authorList>
    </citation>
    <scope>NUCLEOTIDE SEQUENCE [LARGE SCALE GENOMIC DNA]</scope>
    <source>
        <strain evidence="3">CECT 8472</strain>
    </source>
</reference>
<dbReference type="InterPro" id="IPR006311">
    <property type="entry name" value="TAT_signal"/>
</dbReference>
<dbReference type="RefSeq" id="WP_382420527.1">
    <property type="nucleotide sequence ID" value="NZ_JBHSCW010000001.1"/>
</dbReference>
<dbReference type="EMBL" id="JBHSCW010000001">
    <property type="protein sequence ID" value="MFC4350260.1"/>
    <property type="molecule type" value="Genomic_DNA"/>
</dbReference>
<dbReference type="Proteomes" id="UP001595799">
    <property type="component" value="Unassembled WGS sequence"/>
</dbReference>
<evidence type="ECO:0000259" key="1">
    <source>
        <dbReference type="Pfam" id="PF09084"/>
    </source>
</evidence>
<dbReference type="PROSITE" id="PS51318">
    <property type="entry name" value="TAT"/>
    <property type="match status" value="1"/>
</dbReference>
<organism evidence="2 3">
    <name type="scientific">Fodinicurvata halophila</name>
    <dbReference type="NCBI Taxonomy" id="1419723"/>
    <lineage>
        <taxon>Bacteria</taxon>
        <taxon>Pseudomonadati</taxon>
        <taxon>Pseudomonadota</taxon>
        <taxon>Alphaproteobacteria</taxon>
        <taxon>Rhodospirillales</taxon>
        <taxon>Rhodovibrionaceae</taxon>
        <taxon>Fodinicurvata</taxon>
    </lineage>
</organism>
<keyword evidence="3" id="KW-1185">Reference proteome</keyword>
<gene>
    <name evidence="2" type="ORF">ACFOW6_01760</name>
</gene>
<dbReference type="Gene3D" id="3.40.190.10">
    <property type="entry name" value="Periplasmic binding protein-like II"/>
    <property type="match status" value="2"/>
</dbReference>
<protein>
    <submittedName>
        <fullName evidence="2">ABC transporter substrate-binding protein</fullName>
    </submittedName>
</protein>
<dbReference type="SUPFAM" id="SSF53850">
    <property type="entry name" value="Periplasmic binding protein-like II"/>
    <property type="match status" value="1"/>
</dbReference>
<dbReference type="InterPro" id="IPR027939">
    <property type="entry name" value="NMT1/THI5"/>
</dbReference>
<accession>A0ABV8UI16</accession>